<dbReference type="PANTHER" id="PTHR33164">
    <property type="entry name" value="TRANSCRIPTIONAL REGULATOR, MARR FAMILY"/>
    <property type="match status" value="1"/>
</dbReference>
<proteinExistence type="predicted"/>
<comment type="caution">
    <text evidence="2">The sequence shown here is derived from an EMBL/GenBank/DDBJ whole genome shotgun (WGS) entry which is preliminary data.</text>
</comment>
<dbReference type="GO" id="GO:0003700">
    <property type="term" value="F:DNA-binding transcription factor activity"/>
    <property type="evidence" value="ECO:0007669"/>
    <property type="project" value="InterPro"/>
</dbReference>
<reference evidence="2" key="1">
    <citation type="journal article" date="2014" name="Int. J. Syst. Evol. Microbiol.">
        <title>Complete genome sequence of Corynebacterium casei LMG S-19264T (=DSM 44701T), isolated from a smear-ripened cheese.</title>
        <authorList>
            <consortium name="US DOE Joint Genome Institute (JGI-PGF)"/>
            <person name="Walter F."/>
            <person name="Albersmeier A."/>
            <person name="Kalinowski J."/>
            <person name="Ruckert C."/>
        </authorList>
    </citation>
    <scope>NUCLEOTIDE SEQUENCE</scope>
    <source>
        <strain evidence="2">VKM B-2347</strain>
    </source>
</reference>
<sequence>MSSPCYCTLLRRAARRIGAVYDEALAPLGVNIAQFSLLRTIERADPPTLTELGRRTDLDRSTVGRNVRVLERMGLVRLGRGEDQREATVTLDEAGRKVLAEGAPLWDGVQKTLEDRMGADAARDMRATLAAL</sequence>
<dbReference type="PROSITE" id="PS50995">
    <property type="entry name" value="HTH_MARR_2"/>
    <property type="match status" value="1"/>
</dbReference>
<accession>A0A9W6J256</accession>
<feature type="domain" description="HTH marR-type" evidence="1">
    <location>
        <begin position="3"/>
        <end position="132"/>
    </location>
</feature>
<evidence type="ECO:0000259" key="1">
    <source>
        <dbReference type="PROSITE" id="PS50995"/>
    </source>
</evidence>
<dbReference type="PANTHER" id="PTHR33164:SF105">
    <property type="entry name" value="TRANSCRIPTIONAL REPRESSOR PROTEIN-RELATED"/>
    <property type="match status" value="1"/>
</dbReference>
<dbReference type="InterPro" id="IPR039422">
    <property type="entry name" value="MarR/SlyA-like"/>
</dbReference>
<dbReference type="InterPro" id="IPR036388">
    <property type="entry name" value="WH-like_DNA-bd_sf"/>
</dbReference>
<dbReference type="Proteomes" id="UP001143372">
    <property type="component" value="Unassembled WGS sequence"/>
</dbReference>
<dbReference type="Pfam" id="PF12802">
    <property type="entry name" value="MarR_2"/>
    <property type="match status" value="1"/>
</dbReference>
<name>A0A9W6J256_9HYPH</name>
<dbReference type="SMART" id="SM00347">
    <property type="entry name" value="HTH_MARR"/>
    <property type="match status" value="1"/>
</dbReference>
<dbReference type="InterPro" id="IPR036390">
    <property type="entry name" value="WH_DNA-bd_sf"/>
</dbReference>
<protein>
    <submittedName>
        <fullName evidence="2">MarR family transcriptional regulator</fullName>
    </submittedName>
</protein>
<evidence type="ECO:0000313" key="3">
    <source>
        <dbReference type="Proteomes" id="UP001143372"/>
    </source>
</evidence>
<dbReference type="EMBL" id="BSFI01000007">
    <property type="protein sequence ID" value="GLK68003.1"/>
    <property type="molecule type" value="Genomic_DNA"/>
</dbReference>
<evidence type="ECO:0000313" key="2">
    <source>
        <dbReference type="EMBL" id="GLK68003.1"/>
    </source>
</evidence>
<dbReference type="RefSeq" id="WP_271168237.1">
    <property type="nucleotide sequence ID" value="NZ_BSFI01000007.1"/>
</dbReference>
<dbReference type="InterPro" id="IPR000835">
    <property type="entry name" value="HTH_MarR-typ"/>
</dbReference>
<dbReference type="Gene3D" id="1.10.10.10">
    <property type="entry name" value="Winged helix-like DNA-binding domain superfamily/Winged helix DNA-binding domain"/>
    <property type="match status" value="1"/>
</dbReference>
<dbReference type="SUPFAM" id="SSF46785">
    <property type="entry name" value="Winged helix' DNA-binding domain"/>
    <property type="match status" value="1"/>
</dbReference>
<dbReference type="GO" id="GO:0006950">
    <property type="term" value="P:response to stress"/>
    <property type="evidence" value="ECO:0007669"/>
    <property type="project" value="TreeGrafter"/>
</dbReference>
<keyword evidence="3" id="KW-1185">Reference proteome</keyword>
<reference evidence="2" key="2">
    <citation type="submission" date="2023-01" db="EMBL/GenBank/DDBJ databases">
        <authorList>
            <person name="Sun Q."/>
            <person name="Evtushenko L."/>
        </authorList>
    </citation>
    <scope>NUCLEOTIDE SEQUENCE</scope>
    <source>
        <strain evidence="2">VKM B-2347</strain>
    </source>
</reference>
<organism evidence="2 3">
    <name type="scientific">Hansschlegelia plantiphila</name>
    <dbReference type="NCBI Taxonomy" id="374655"/>
    <lineage>
        <taxon>Bacteria</taxon>
        <taxon>Pseudomonadati</taxon>
        <taxon>Pseudomonadota</taxon>
        <taxon>Alphaproteobacteria</taxon>
        <taxon>Hyphomicrobiales</taxon>
        <taxon>Methylopilaceae</taxon>
        <taxon>Hansschlegelia</taxon>
    </lineage>
</organism>
<dbReference type="AlphaFoldDB" id="A0A9W6J256"/>
<gene>
    <name evidence="2" type="ORF">GCM10008179_16410</name>
</gene>